<dbReference type="AlphaFoldDB" id="Q6IIB5"/>
<organism evidence="1">
    <name type="scientific">Drosophila melanogaster</name>
    <name type="common">Fruit fly</name>
    <dbReference type="NCBI Taxonomy" id="7227"/>
    <lineage>
        <taxon>Eukaryota</taxon>
        <taxon>Metazoa</taxon>
        <taxon>Ecdysozoa</taxon>
        <taxon>Arthropoda</taxon>
        <taxon>Hexapoda</taxon>
        <taxon>Insecta</taxon>
        <taxon>Pterygota</taxon>
        <taxon>Neoptera</taxon>
        <taxon>Endopterygota</taxon>
        <taxon>Diptera</taxon>
        <taxon>Brachycera</taxon>
        <taxon>Muscomorpha</taxon>
        <taxon>Ephydroidea</taxon>
        <taxon>Drosophilidae</taxon>
        <taxon>Drosophila</taxon>
        <taxon>Sophophora</taxon>
    </lineage>
</organism>
<sequence length="128" mass="14493">CRTCRNQEKGKTALRFAWSCGVSRSLAGCFCNCSAADRSDRQAIMEQARVPPAQRISSGQWDSAEWQQSAGRKVRWALSIGSVVCPCPIPHYDFPYRYGSLLRLTLHSLLVNHPKPEDMRPEQRIVEN</sequence>
<protein>
    <submittedName>
        <fullName evidence="1">HDC19082</fullName>
    </submittedName>
</protein>
<reference evidence="1" key="1">
    <citation type="journal article" date="2003" name="Genome Biol.">
        <title>An integrated gene annotation and transcriptional profiling approach towards the full gene content of the Drosophila genome.</title>
        <authorList>
            <person name="Hild M."/>
            <person name="Beckmann B."/>
            <person name="Haas S.A."/>
            <person name="Koch B."/>
            <person name="Solovyev V."/>
            <person name="Busold C."/>
            <person name="Fellenberg K."/>
            <person name="Boutros M."/>
            <person name="Vingron M."/>
            <person name="Sauer F."/>
            <person name="Hoheisel J.D."/>
            <person name="Paro R."/>
        </authorList>
    </citation>
    <scope>NUCLEOTIDE SEQUENCE</scope>
</reference>
<evidence type="ECO:0000313" key="1">
    <source>
        <dbReference type="EMBL" id="DAA03351.1"/>
    </source>
</evidence>
<gene>
    <name evidence="1" type="ORF">HDC19082</name>
</gene>
<accession>Q6IIB5</accession>
<name>Q6IIB5_DROME</name>
<feature type="non-terminal residue" evidence="1">
    <location>
        <position position="1"/>
    </location>
</feature>
<dbReference type="EMBL" id="BK003151">
    <property type="protein sequence ID" value="DAA03351.1"/>
    <property type="molecule type" value="Genomic_DNA"/>
</dbReference>
<proteinExistence type="predicted"/>